<evidence type="ECO:0000259" key="1">
    <source>
        <dbReference type="Pfam" id="PF02698"/>
    </source>
</evidence>
<dbReference type="PANTHER" id="PTHR30336">
    <property type="entry name" value="INNER MEMBRANE PROTEIN, PROBABLE PERMEASE"/>
    <property type="match status" value="1"/>
</dbReference>
<dbReference type="InterPro" id="IPR014729">
    <property type="entry name" value="Rossmann-like_a/b/a_fold"/>
</dbReference>
<dbReference type="Gene3D" id="3.40.50.620">
    <property type="entry name" value="HUPs"/>
    <property type="match status" value="1"/>
</dbReference>
<dbReference type="OrthoDB" id="7269512at2"/>
<comment type="caution">
    <text evidence="2">The sequence shown here is derived from an EMBL/GenBank/DDBJ whole genome shotgun (WGS) entry which is preliminary data.</text>
</comment>
<feature type="domain" description="DUF218" evidence="1">
    <location>
        <begin position="10"/>
        <end position="159"/>
    </location>
</feature>
<dbReference type="InterPro" id="IPR003848">
    <property type="entry name" value="DUF218"/>
</dbReference>
<name>A0A1Z5YYC3_9PROT</name>
<protein>
    <recommendedName>
        <fullName evidence="1">DUF218 domain-containing protein</fullName>
    </recommendedName>
</protein>
<dbReference type="PANTHER" id="PTHR30336:SF20">
    <property type="entry name" value="DUF218 DOMAIN-CONTAINING PROTEIN"/>
    <property type="match status" value="1"/>
</dbReference>
<organism evidence="2 3">
    <name type="scientific">Acetobacter cibinongensis</name>
    <dbReference type="NCBI Taxonomy" id="146475"/>
    <lineage>
        <taxon>Bacteria</taxon>
        <taxon>Pseudomonadati</taxon>
        <taxon>Pseudomonadota</taxon>
        <taxon>Alphaproteobacteria</taxon>
        <taxon>Acetobacterales</taxon>
        <taxon>Acetobacteraceae</taxon>
        <taxon>Acetobacter</taxon>
    </lineage>
</organism>
<dbReference type="Pfam" id="PF02698">
    <property type="entry name" value="DUF218"/>
    <property type="match status" value="1"/>
</dbReference>
<evidence type="ECO:0000313" key="3">
    <source>
        <dbReference type="Proteomes" id="UP000196086"/>
    </source>
</evidence>
<dbReference type="EMBL" id="JOMQ01000005">
    <property type="protein sequence ID" value="OUJ04296.1"/>
    <property type="molecule type" value="Genomic_DNA"/>
</dbReference>
<dbReference type="GO" id="GO:0005886">
    <property type="term" value="C:plasma membrane"/>
    <property type="evidence" value="ECO:0007669"/>
    <property type="project" value="TreeGrafter"/>
</dbReference>
<gene>
    <name evidence="2" type="ORF">HK14_10340</name>
</gene>
<dbReference type="RefSeq" id="WP_086650237.1">
    <property type="nucleotide sequence ID" value="NZ_JOMQ01000005.1"/>
</dbReference>
<dbReference type="Proteomes" id="UP000196086">
    <property type="component" value="Unassembled WGS sequence"/>
</dbReference>
<accession>A0A1Z5YYC3</accession>
<dbReference type="CDD" id="cd06259">
    <property type="entry name" value="YdcF-like"/>
    <property type="match status" value="1"/>
</dbReference>
<sequence length="175" mass="19063">MQRQTENSSIILIFGAALRPDGTPSPSLRNRVSAAVSFGQNAARPLYLVTGGVPKNGLTEASVMAGLLHQAGVESKNILLEPTASDTVASIKACSVVLRQIGHDKSSPIYFCTSTYHIPRCALLLRLAGWVPEKILYPFSIFPSRNIFRNVLIVGHEAIASLWDGLLVLIWRIVR</sequence>
<reference evidence="2 3" key="1">
    <citation type="submission" date="2014-06" db="EMBL/GenBank/DDBJ databases">
        <authorList>
            <person name="Ju J."/>
            <person name="Zhang J."/>
        </authorList>
    </citation>
    <scope>NUCLEOTIDE SEQUENCE [LARGE SCALE GENOMIC DNA]</scope>
    <source>
        <strain evidence="2 3">DsW_47</strain>
    </source>
</reference>
<evidence type="ECO:0000313" key="2">
    <source>
        <dbReference type="EMBL" id="OUJ04296.1"/>
    </source>
</evidence>
<proteinExistence type="predicted"/>
<dbReference type="InterPro" id="IPR051599">
    <property type="entry name" value="Cell_Envelope_Assoc"/>
</dbReference>
<dbReference type="AlphaFoldDB" id="A0A1Z5YYC3"/>